<feature type="compositionally biased region" description="Basic residues" evidence="6">
    <location>
        <begin position="130"/>
        <end position="143"/>
    </location>
</feature>
<dbReference type="GO" id="GO:0003676">
    <property type="term" value="F:nucleic acid binding"/>
    <property type="evidence" value="ECO:0007669"/>
    <property type="project" value="InterPro"/>
</dbReference>
<keyword evidence="5" id="KW-0862">Zinc</keyword>
<dbReference type="AlphaFoldDB" id="A0A2G8LQ08"/>
<evidence type="ECO:0000256" key="5">
    <source>
        <dbReference type="PROSITE-ProRule" id="PRU00047"/>
    </source>
</evidence>
<keyword evidence="5" id="KW-0479">Metal-binding</keyword>
<evidence type="ECO:0000313" key="9">
    <source>
        <dbReference type="Proteomes" id="UP000230750"/>
    </source>
</evidence>
<dbReference type="InterPro" id="IPR001878">
    <property type="entry name" value="Znf_CCHC"/>
</dbReference>
<feature type="domain" description="CCHC-type" evidence="7">
    <location>
        <begin position="82"/>
        <end position="95"/>
    </location>
</feature>
<evidence type="ECO:0000256" key="3">
    <source>
        <dbReference type="ARBA" id="ARBA00022722"/>
    </source>
</evidence>
<reference evidence="8 9" key="1">
    <citation type="journal article" date="2017" name="PLoS Biol.">
        <title>The sea cucumber genome provides insights into morphological evolution and visceral regeneration.</title>
        <authorList>
            <person name="Zhang X."/>
            <person name="Sun L."/>
            <person name="Yuan J."/>
            <person name="Sun Y."/>
            <person name="Gao Y."/>
            <person name="Zhang L."/>
            <person name="Li S."/>
            <person name="Dai H."/>
            <person name="Hamel J.F."/>
            <person name="Liu C."/>
            <person name="Yu Y."/>
            <person name="Liu S."/>
            <person name="Lin W."/>
            <person name="Guo K."/>
            <person name="Jin S."/>
            <person name="Xu P."/>
            <person name="Storey K.B."/>
            <person name="Huan P."/>
            <person name="Zhang T."/>
            <person name="Zhou Y."/>
            <person name="Zhang J."/>
            <person name="Lin C."/>
            <person name="Li X."/>
            <person name="Xing L."/>
            <person name="Huo D."/>
            <person name="Sun M."/>
            <person name="Wang L."/>
            <person name="Mercier A."/>
            <person name="Li F."/>
            <person name="Yang H."/>
            <person name="Xiang J."/>
        </authorList>
    </citation>
    <scope>NUCLEOTIDE SEQUENCE [LARGE SCALE GENOMIC DNA]</scope>
    <source>
        <strain evidence="8">Shaxun</strain>
        <tissue evidence="8">Muscle</tissue>
    </source>
</reference>
<dbReference type="Gene3D" id="2.40.70.10">
    <property type="entry name" value="Acid Proteases"/>
    <property type="match status" value="1"/>
</dbReference>
<feature type="region of interest" description="Disordered" evidence="6">
    <location>
        <begin position="119"/>
        <end position="164"/>
    </location>
</feature>
<keyword evidence="1" id="KW-0808">Transferase</keyword>
<dbReference type="PROSITE" id="PS50158">
    <property type="entry name" value="ZF_CCHC"/>
    <property type="match status" value="1"/>
</dbReference>
<keyword evidence="9" id="KW-1185">Reference proteome</keyword>
<evidence type="ECO:0000256" key="2">
    <source>
        <dbReference type="ARBA" id="ARBA00022695"/>
    </source>
</evidence>
<keyword evidence="3" id="KW-0540">Nuclease</keyword>
<gene>
    <name evidence="8" type="ORF">BSL78_00661</name>
</gene>
<dbReference type="InterPro" id="IPR050951">
    <property type="entry name" value="Retrovirus_Pol_polyprotein"/>
</dbReference>
<evidence type="ECO:0000256" key="4">
    <source>
        <dbReference type="ARBA" id="ARBA00022759"/>
    </source>
</evidence>
<comment type="caution">
    <text evidence="8">The sequence shown here is derived from an EMBL/GenBank/DDBJ whole genome shotgun (WGS) entry which is preliminary data.</text>
</comment>
<proteinExistence type="predicted"/>
<accession>A0A2G8LQ08</accession>
<protein>
    <recommendedName>
        <fullName evidence="7">CCHC-type domain-containing protein</fullName>
    </recommendedName>
</protein>
<evidence type="ECO:0000259" key="7">
    <source>
        <dbReference type="PROSITE" id="PS50158"/>
    </source>
</evidence>
<feature type="compositionally biased region" description="Basic and acidic residues" evidence="6">
    <location>
        <begin position="119"/>
        <end position="129"/>
    </location>
</feature>
<keyword evidence="2" id="KW-0548">Nucleotidyltransferase</keyword>
<dbReference type="GO" id="GO:0008270">
    <property type="term" value="F:zinc ion binding"/>
    <property type="evidence" value="ECO:0007669"/>
    <property type="project" value="UniProtKB-KW"/>
</dbReference>
<evidence type="ECO:0000256" key="1">
    <source>
        <dbReference type="ARBA" id="ARBA00022679"/>
    </source>
</evidence>
<dbReference type="GO" id="GO:0016779">
    <property type="term" value="F:nucleotidyltransferase activity"/>
    <property type="evidence" value="ECO:0007669"/>
    <property type="project" value="UniProtKB-KW"/>
</dbReference>
<dbReference type="PANTHER" id="PTHR37984:SF5">
    <property type="entry name" value="PROTEIN NYNRIN-LIKE"/>
    <property type="match status" value="1"/>
</dbReference>
<keyword evidence="4" id="KW-0378">Hydrolase</keyword>
<dbReference type="GO" id="GO:0004519">
    <property type="term" value="F:endonuclease activity"/>
    <property type="evidence" value="ECO:0007669"/>
    <property type="project" value="UniProtKB-KW"/>
</dbReference>
<sequence>MTSTCNFGSFLKDALRDRFVCGIYDNNIQKRLLSEDDSLKLDNAVKISMSMESAAKNAAIIKEGSASVHHVASKPTSHRVFCSCCGKPGHFKKDCHYKDYKCNVCDCVGHLKAVCRRNSDVSKPRDKERNSKHRSSKKSKHSSRIKEVNQTPEYDSSSSGEESGDEDVTVYYVKLLASSKPIEVQVEIENQKITMELDTGAGVSLIPNDMFVKALSPKVDIKPTKVVLKTFTGEKIPVKGKCSVKVKYNGIEKALPLFVIEGNGPALLGRNWLEHLPLNWQEINRVYLSPKDKVNEILSGSNVLNKKLGTVKGIQAKLRIKPDATPKF</sequence>
<organism evidence="8 9">
    <name type="scientific">Stichopus japonicus</name>
    <name type="common">Sea cucumber</name>
    <dbReference type="NCBI Taxonomy" id="307972"/>
    <lineage>
        <taxon>Eukaryota</taxon>
        <taxon>Metazoa</taxon>
        <taxon>Echinodermata</taxon>
        <taxon>Eleutherozoa</taxon>
        <taxon>Echinozoa</taxon>
        <taxon>Holothuroidea</taxon>
        <taxon>Aspidochirotacea</taxon>
        <taxon>Aspidochirotida</taxon>
        <taxon>Stichopodidae</taxon>
        <taxon>Apostichopus</taxon>
    </lineage>
</organism>
<dbReference type="Proteomes" id="UP000230750">
    <property type="component" value="Unassembled WGS sequence"/>
</dbReference>
<dbReference type="SUPFAM" id="SSF50630">
    <property type="entry name" value="Acid proteases"/>
    <property type="match status" value="1"/>
</dbReference>
<name>A0A2G8LQ08_STIJA</name>
<dbReference type="PANTHER" id="PTHR37984">
    <property type="entry name" value="PROTEIN CBG26694"/>
    <property type="match status" value="1"/>
</dbReference>
<keyword evidence="4" id="KW-0255">Endonuclease</keyword>
<dbReference type="OrthoDB" id="10058156at2759"/>
<dbReference type="InterPro" id="IPR021109">
    <property type="entry name" value="Peptidase_aspartic_dom_sf"/>
</dbReference>
<keyword evidence="5" id="KW-0863">Zinc-finger</keyword>
<dbReference type="STRING" id="307972.A0A2G8LQ08"/>
<dbReference type="EMBL" id="MRZV01000013">
    <property type="protein sequence ID" value="PIK62343.1"/>
    <property type="molecule type" value="Genomic_DNA"/>
</dbReference>
<evidence type="ECO:0000256" key="6">
    <source>
        <dbReference type="SAM" id="MobiDB-lite"/>
    </source>
</evidence>
<evidence type="ECO:0000313" key="8">
    <source>
        <dbReference type="EMBL" id="PIK62343.1"/>
    </source>
</evidence>